<dbReference type="GeneID" id="78777131"/>
<dbReference type="CTD" id="78777131"/>
<protein>
    <recommendedName>
        <fullName evidence="1">F-box domain-containing protein</fullName>
    </recommendedName>
</protein>
<dbReference type="SMART" id="SM00256">
    <property type="entry name" value="FBOX"/>
    <property type="match status" value="1"/>
</dbReference>
<dbReference type="Pfam" id="PF01827">
    <property type="entry name" value="FTH"/>
    <property type="match status" value="1"/>
</dbReference>
<dbReference type="EMBL" id="WUAV01000005">
    <property type="protein sequence ID" value="KAF1754586.1"/>
    <property type="molecule type" value="Genomic_DNA"/>
</dbReference>
<accession>A0A6A5GIX4</accession>
<evidence type="ECO:0000313" key="3">
    <source>
        <dbReference type="Proteomes" id="UP000483820"/>
    </source>
</evidence>
<dbReference type="RefSeq" id="XP_053582969.1">
    <property type="nucleotide sequence ID" value="XM_053734056.1"/>
</dbReference>
<dbReference type="Proteomes" id="UP000483820">
    <property type="component" value="Chromosome V"/>
</dbReference>
<dbReference type="KEGG" id="crq:GCK72_021149"/>
<evidence type="ECO:0000313" key="2">
    <source>
        <dbReference type="EMBL" id="KAF1754586.1"/>
    </source>
</evidence>
<dbReference type="PANTHER" id="PTHR23015">
    <property type="entry name" value="UNCHARACTERIZED C.ELEGANS PROTEIN"/>
    <property type="match status" value="1"/>
</dbReference>
<dbReference type="InterPro" id="IPR002900">
    <property type="entry name" value="DUF38/FTH_CAE_spp"/>
</dbReference>
<comment type="caution">
    <text evidence="2">The sequence shown here is derived from an EMBL/GenBank/DDBJ whole genome shotgun (WGS) entry which is preliminary data.</text>
</comment>
<evidence type="ECO:0000259" key="1">
    <source>
        <dbReference type="PROSITE" id="PS50181"/>
    </source>
</evidence>
<name>A0A6A5GIX4_CAERE</name>
<feature type="domain" description="F-box" evidence="1">
    <location>
        <begin position="6"/>
        <end position="53"/>
    </location>
</feature>
<sequence length="311" mass="36173">MSTTSPFEFSNLPTDTLGKIIEKCELKEQLTLRKVSKDLRSLVDKQNIAYKSIEIYLSDLYISCVYNREKVVYAGMNFDEKNAFGLDYGGCIIRSNDYLKIALNDLSIALKNPKLRLNVLTVSYYYNDVMNPFSLKNLLKHSNHKLHVKTLTFRAGSSECLLSILPFFKPKVLVNIEIDGVYDGDDWALEKVRQVASLNQWKQAEQLTARFSFHSFPSEFLMHFKRFVILDWEVDEFFLLFSTSTNFESCTIETFGLEDCSDYLESFCEQVDTEDLSALLYHYKIPDDSNQMLEFKLDYNQQKIIILKKNL</sequence>
<organism evidence="2 3">
    <name type="scientific">Caenorhabditis remanei</name>
    <name type="common">Caenorhabditis vulgaris</name>
    <dbReference type="NCBI Taxonomy" id="31234"/>
    <lineage>
        <taxon>Eukaryota</taxon>
        <taxon>Metazoa</taxon>
        <taxon>Ecdysozoa</taxon>
        <taxon>Nematoda</taxon>
        <taxon>Chromadorea</taxon>
        <taxon>Rhabditida</taxon>
        <taxon>Rhabditina</taxon>
        <taxon>Rhabditomorpha</taxon>
        <taxon>Rhabditoidea</taxon>
        <taxon>Rhabditidae</taxon>
        <taxon>Peloderinae</taxon>
        <taxon>Caenorhabditis</taxon>
    </lineage>
</organism>
<reference evidence="2 3" key="1">
    <citation type="submission" date="2019-12" db="EMBL/GenBank/DDBJ databases">
        <title>Chromosome-level assembly of the Caenorhabditis remanei genome.</title>
        <authorList>
            <person name="Teterina A.A."/>
            <person name="Willis J.H."/>
            <person name="Phillips P.C."/>
        </authorList>
    </citation>
    <scope>NUCLEOTIDE SEQUENCE [LARGE SCALE GENOMIC DNA]</scope>
    <source>
        <strain evidence="2 3">PX506</strain>
        <tissue evidence="2">Whole organism</tissue>
    </source>
</reference>
<dbReference type="GO" id="GO:0045087">
    <property type="term" value="P:innate immune response"/>
    <property type="evidence" value="ECO:0007669"/>
    <property type="project" value="TreeGrafter"/>
</dbReference>
<dbReference type="Pfam" id="PF00646">
    <property type="entry name" value="F-box"/>
    <property type="match status" value="1"/>
</dbReference>
<dbReference type="InterPro" id="IPR040161">
    <property type="entry name" value="FB224"/>
</dbReference>
<proteinExistence type="predicted"/>
<dbReference type="CDD" id="cd22150">
    <property type="entry name" value="F-box_CeFBXA-like"/>
    <property type="match status" value="1"/>
</dbReference>
<gene>
    <name evidence="2" type="ORF">GCK72_021149</name>
</gene>
<dbReference type="PANTHER" id="PTHR23015:SF4">
    <property type="entry name" value="DUF38 DOMAIN-CONTAINING PROTEIN-RELATED"/>
    <property type="match status" value="1"/>
</dbReference>
<dbReference type="PROSITE" id="PS50181">
    <property type="entry name" value="FBOX"/>
    <property type="match status" value="1"/>
</dbReference>
<dbReference type="InterPro" id="IPR001810">
    <property type="entry name" value="F-box_dom"/>
</dbReference>
<dbReference type="AlphaFoldDB" id="A0A6A5GIX4"/>